<comment type="caution">
    <text evidence="1">The sequence shown here is derived from an EMBL/GenBank/DDBJ whole genome shotgun (WGS) entry which is preliminary data.</text>
</comment>
<reference evidence="1 2" key="2">
    <citation type="journal article" date="2023" name="Mol. Biol. Evol.">
        <title>Genomics of Secondarily Temperate Adaptation in the Only Non-Antarctic Icefish.</title>
        <authorList>
            <person name="Rivera-Colon A.G."/>
            <person name="Rayamajhi N."/>
            <person name="Minhas B.F."/>
            <person name="Madrigal G."/>
            <person name="Bilyk K.T."/>
            <person name="Yoon V."/>
            <person name="Hune M."/>
            <person name="Gregory S."/>
            <person name="Cheng C.H.C."/>
            <person name="Catchen J.M."/>
        </authorList>
    </citation>
    <scope>NUCLEOTIDE SEQUENCE [LARGE SCALE GENOMIC DNA]</scope>
    <source>
        <strain evidence="1">JMC-PN-2008</strain>
    </source>
</reference>
<keyword evidence="2" id="KW-1185">Reference proteome</keyword>
<accession>A0AAN8AVS8</accession>
<name>A0AAN8AVS8_ELEMC</name>
<gene>
    <name evidence="1" type="ORF">PBY51_024086</name>
</gene>
<evidence type="ECO:0000313" key="1">
    <source>
        <dbReference type="EMBL" id="KAK5869363.1"/>
    </source>
</evidence>
<evidence type="ECO:0000313" key="2">
    <source>
        <dbReference type="Proteomes" id="UP001346869"/>
    </source>
</evidence>
<dbReference type="EMBL" id="JAUZQC010000006">
    <property type="protein sequence ID" value="KAK5869363.1"/>
    <property type="molecule type" value="Genomic_DNA"/>
</dbReference>
<dbReference type="AlphaFoldDB" id="A0AAN8AVS8"/>
<protein>
    <submittedName>
        <fullName evidence="1">Uncharacterized protein</fullName>
    </submittedName>
</protein>
<dbReference type="Proteomes" id="UP001346869">
    <property type="component" value="Unassembled WGS sequence"/>
</dbReference>
<proteinExistence type="predicted"/>
<sequence>MDALAVTPYKLVRLDVTDQKLWVSPKEVDIGAKSSVSEFGVLQFKKDCEIALSSICKKALDKCPLKYSVVLNMMCLDPNTMYSKPDECLQKMRCLIQKFVQDNQLAGTKMATLITNSNVLRRRAMEKQEQLLVLDTDIEKHAAELRQLSDS</sequence>
<reference evidence="1 2" key="1">
    <citation type="journal article" date="2023" name="Genes (Basel)">
        <title>Chromosome-Level Genome Assembly and Circadian Gene Repertoire of the Patagonia Blennie Eleginops maclovinus-The Closest Ancestral Proxy of Antarctic Cryonotothenioids.</title>
        <authorList>
            <person name="Cheng C.C."/>
            <person name="Rivera-Colon A.G."/>
            <person name="Minhas B.F."/>
            <person name="Wilson L."/>
            <person name="Rayamajhi N."/>
            <person name="Vargas-Chacoff L."/>
            <person name="Catchen J.M."/>
        </authorList>
    </citation>
    <scope>NUCLEOTIDE SEQUENCE [LARGE SCALE GENOMIC DNA]</scope>
    <source>
        <strain evidence="1">JMC-PN-2008</strain>
    </source>
</reference>
<organism evidence="1 2">
    <name type="scientific">Eleginops maclovinus</name>
    <name type="common">Patagonian blennie</name>
    <name type="synonym">Eleginus maclovinus</name>
    <dbReference type="NCBI Taxonomy" id="56733"/>
    <lineage>
        <taxon>Eukaryota</taxon>
        <taxon>Metazoa</taxon>
        <taxon>Chordata</taxon>
        <taxon>Craniata</taxon>
        <taxon>Vertebrata</taxon>
        <taxon>Euteleostomi</taxon>
        <taxon>Actinopterygii</taxon>
        <taxon>Neopterygii</taxon>
        <taxon>Teleostei</taxon>
        <taxon>Neoteleostei</taxon>
        <taxon>Acanthomorphata</taxon>
        <taxon>Eupercaria</taxon>
        <taxon>Perciformes</taxon>
        <taxon>Notothenioidei</taxon>
        <taxon>Eleginopidae</taxon>
        <taxon>Eleginops</taxon>
    </lineage>
</organism>